<dbReference type="SMART" id="SM00448">
    <property type="entry name" value="REC"/>
    <property type="match status" value="1"/>
</dbReference>
<keyword evidence="5" id="KW-1185">Reference proteome</keyword>
<dbReference type="GO" id="GO:0000160">
    <property type="term" value="P:phosphorelay signal transduction system"/>
    <property type="evidence" value="ECO:0007669"/>
    <property type="project" value="InterPro"/>
</dbReference>
<feature type="modified residue" description="4-aspartylphosphate" evidence="1">
    <location>
        <position position="62"/>
    </location>
</feature>
<dbReference type="InterPro" id="IPR001789">
    <property type="entry name" value="Sig_transdc_resp-reg_receiver"/>
</dbReference>
<dbReference type="Gene3D" id="3.40.50.2300">
    <property type="match status" value="1"/>
</dbReference>
<keyword evidence="1" id="KW-0597">Phosphoprotein</keyword>
<dbReference type="OrthoDB" id="9802066at2"/>
<dbReference type="SMART" id="SM00471">
    <property type="entry name" value="HDc"/>
    <property type="match status" value="1"/>
</dbReference>
<feature type="domain" description="HD-GYP" evidence="3">
    <location>
        <begin position="156"/>
        <end position="353"/>
    </location>
</feature>
<gene>
    <name evidence="4" type="ORF">EKG38_05685</name>
</gene>
<dbReference type="Pfam" id="PF00072">
    <property type="entry name" value="Response_reg"/>
    <property type="match status" value="1"/>
</dbReference>
<feature type="domain" description="Response regulatory" evidence="2">
    <location>
        <begin position="12"/>
        <end position="129"/>
    </location>
</feature>
<evidence type="ECO:0000313" key="4">
    <source>
        <dbReference type="EMBL" id="RTR40208.1"/>
    </source>
</evidence>
<dbReference type="RefSeq" id="WP_126519276.1">
    <property type="nucleotide sequence ID" value="NZ_RXNU01000002.1"/>
</dbReference>
<comment type="caution">
    <text evidence="4">The sequence shown here is derived from an EMBL/GenBank/DDBJ whole genome shotgun (WGS) entry which is preliminary data.</text>
</comment>
<dbReference type="Pfam" id="PF13487">
    <property type="entry name" value="HD_5"/>
    <property type="match status" value="1"/>
</dbReference>
<dbReference type="GO" id="GO:0008081">
    <property type="term" value="F:phosphoric diester hydrolase activity"/>
    <property type="evidence" value="ECO:0007669"/>
    <property type="project" value="UniProtKB-ARBA"/>
</dbReference>
<proteinExistence type="predicted"/>
<dbReference type="Proteomes" id="UP000267448">
    <property type="component" value="Unassembled WGS sequence"/>
</dbReference>
<organism evidence="4 5">
    <name type="scientific">Shewanella canadensis</name>
    <dbReference type="NCBI Taxonomy" id="271096"/>
    <lineage>
        <taxon>Bacteria</taxon>
        <taxon>Pseudomonadati</taxon>
        <taxon>Pseudomonadota</taxon>
        <taxon>Gammaproteobacteria</taxon>
        <taxon>Alteromonadales</taxon>
        <taxon>Shewanellaceae</taxon>
        <taxon>Shewanella</taxon>
    </lineage>
</organism>
<evidence type="ECO:0000256" key="1">
    <source>
        <dbReference type="PROSITE-ProRule" id="PRU00169"/>
    </source>
</evidence>
<evidence type="ECO:0000259" key="3">
    <source>
        <dbReference type="PROSITE" id="PS51832"/>
    </source>
</evidence>
<dbReference type="PANTHER" id="PTHR45228">
    <property type="entry name" value="CYCLIC DI-GMP PHOSPHODIESTERASE TM_0186-RELATED"/>
    <property type="match status" value="1"/>
</dbReference>
<dbReference type="InterPro" id="IPR003607">
    <property type="entry name" value="HD/PDEase_dom"/>
</dbReference>
<dbReference type="InterPro" id="IPR011006">
    <property type="entry name" value="CheY-like_superfamily"/>
</dbReference>
<dbReference type="SUPFAM" id="SSF52172">
    <property type="entry name" value="CheY-like"/>
    <property type="match status" value="1"/>
</dbReference>
<reference evidence="4 5" key="1">
    <citation type="submission" date="2018-12" db="EMBL/GenBank/DDBJ databases">
        <authorList>
            <person name="Yu L."/>
        </authorList>
    </citation>
    <scope>NUCLEOTIDE SEQUENCE [LARGE SCALE GENOMIC DNA]</scope>
    <source>
        <strain evidence="4 5">HAW-EB2</strain>
    </source>
</reference>
<accession>A0A3S0RZS3</accession>
<dbReference type="PROSITE" id="PS51832">
    <property type="entry name" value="HD_GYP"/>
    <property type="match status" value="1"/>
</dbReference>
<dbReference type="SUPFAM" id="SSF109604">
    <property type="entry name" value="HD-domain/PDEase-like"/>
    <property type="match status" value="1"/>
</dbReference>
<dbReference type="PROSITE" id="PS50110">
    <property type="entry name" value="RESPONSE_REGULATORY"/>
    <property type="match status" value="1"/>
</dbReference>
<evidence type="ECO:0000313" key="5">
    <source>
        <dbReference type="Proteomes" id="UP000267448"/>
    </source>
</evidence>
<dbReference type="InterPro" id="IPR052020">
    <property type="entry name" value="Cyclic_di-GMP/3'3'-cGAMP_PDE"/>
</dbReference>
<dbReference type="PANTHER" id="PTHR45228:SF1">
    <property type="entry name" value="CYCLIC DI-GMP PHOSPHODIESTERASE TM_0186"/>
    <property type="match status" value="1"/>
</dbReference>
<dbReference type="EMBL" id="RXNU01000002">
    <property type="protein sequence ID" value="RTR40208.1"/>
    <property type="molecule type" value="Genomic_DNA"/>
</dbReference>
<protein>
    <submittedName>
        <fullName evidence="4">Response regulator</fullName>
    </submittedName>
</protein>
<dbReference type="Gene3D" id="1.10.3210.10">
    <property type="entry name" value="Hypothetical protein af1432"/>
    <property type="match status" value="1"/>
</dbReference>
<sequence length="356" mass="40568">MNLHTQEPGTINVVICDDSVTNVLIIAEILKSIDMELNVTKITDPRKVMNELDSQVTLLILDLEMPYFTGYEILEKIRILYSPEKLPVIVVSGLSDQKSQIKALKLGANDFICKPFNEYELKLRVINQLNIMNAFKLQSRLNYELEKRVKLRTFELEQATECLINKLAMVAEMHDENTGQHILRVGKYSGVLARKLGLTEQVSYMIEKAAPMHDMGKIMIPDEILFKPGKLSESEHLVMKQHVEKANDLFDDHPSMMIQMAKSIAVYHHEKWDGSGYAKGLKGHSIPIEGQIVGLVDVFDALTTERPYKHAWTIEDSVQYLKDQSGSHFDPKLVNLFIEHLPEILEIKAAFPERAL</sequence>
<dbReference type="AlphaFoldDB" id="A0A3S0RZS3"/>
<evidence type="ECO:0000259" key="2">
    <source>
        <dbReference type="PROSITE" id="PS50110"/>
    </source>
</evidence>
<name>A0A3S0RZS3_9GAMM</name>
<dbReference type="CDD" id="cd00077">
    <property type="entry name" value="HDc"/>
    <property type="match status" value="1"/>
</dbReference>
<dbReference type="InterPro" id="IPR037522">
    <property type="entry name" value="HD_GYP_dom"/>
</dbReference>